<keyword evidence="3" id="KW-1185">Reference proteome</keyword>
<comment type="caution">
    <text evidence="2">The sequence shown here is derived from an EMBL/GenBank/DDBJ whole genome shotgun (WGS) entry which is preliminary data.</text>
</comment>
<evidence type="ECO:0000313" key="3">
    <source>
        <dbReference type="Proteomes" id="UP001611494"/>
    </source>
</evidence>
<evidence type="ECO:0000313" key="2">
    <source>
        <dbReference type="EMBL" id="MFI2228723.1"/>
    </source>
</evidence>
<protein>
    <submittedName>
        <fullName evidence="2">Uncharacterized protein</fullName>
    </submittedName>
</protein>
<dbReference type="RefSeq" id="WP_397059100.1">
    <property type="nucleotide sequence ID" value="NZ_JBIRYL010000001.1"/>
</dbReference>
<dbReference type="EMBL" id="JBIRYL010000001">
    <property type="protein sequence ID" value="MFI2228723.1"/>
    <property type="molecule type" value="Genomic_DNA"/>
</dbReference>
<accession>A0ABW7VTF0</accession>
<gene>
    <name evidence="2" type="ORF">ACH49Z_02605</name>
</gene>
<feature type="region of interest" description="Disordered" evidence="1">
    <location>
        <begin position="90"/>
        <end position="145"/>
    </location>
</feature>
<dbReference type="Proteomes" id="UP001611494">
    <property type="component" value="Unassembled WGS sequence"/>
</dbReference>
<proteinExistence type="predicted"/>
<evidence type="ECO:0000256" key="1">
    <source>
        <dbReference type="SAM" id="MobiDB-lite"/>
    </source>
</evidence>
<sequence>MHETPLPVLRVTTVPAGIGAPMSHTEHVGPLPNLGETPEATHVTPTAPAPGYDLQRLPGIGASVRQPPKRTVAFDHDRQVSLREMFADVARETDHDELEDPPPVAQRQAEGPRPTESVSDFGAPTIPGTAPPASTTGPPAGLASPNIDELARRLYEPIVTRIKTELWLDRERAGLLSDPRL</sequence>
<feature type="region of interest" description="Disordered" evidence="1">
    <location>
        <begin position="18"/>
        <end position="40"/>
    </location>
</feature>
<reference evidence="2 3" key="1">
    <citation type="submission" date="2024-10" db="EMBL/GenBank/DDBJ databases">
        <title>The Natural Products Discovery Center: Release of the First 8490 Sequenced Strains for Exploring Actinobacteria Biosynthetic Diversity.</title>
        <authorList>
            <person name="Kalkreuter E."/>
            <person name="Kautsar S.A."/>
            <person name="Yang D."/>
            <person name="Bader C.D."/>
            <person name="Teijaro C.N."/>
            <person name="Fluegel L."/>
            <person name="Davis C.M."/>
            <person name="Simpson J.R."/>
            <person name="Lauterbach L."/>
            <person name="Steele A.D."/>
            <person name="Gui C."/>
            <person name="Meng S."/>
            <person name="Li G."/>
            <person name="Viehrig K."/>
            <person name="Ye F."/>
            <person name="Su P."/>
            <person name="Kiefer A.F."/>
            <person name="Nichols A."/>
            <person name="Cepeda A.J."/>
            <person name="Yan W."/>
            <person name="Fan B."/>
            <person name="Jiang Y."/>
            <person name="Adhikari A."/>
            <person name="Zheng C.-J."/>
            <person name="Schuster L."/>
            <person name="Cowan T.M."/>
            <person name="Smanski M.J."/>
            <person name="Chevrette M.G."/>
            <person name="De Carvalho L.P.S."/>
            <person name="Shen B."/>
        </authorList>
    </citation>
    <scope>NUCLEOTIDE SEQUENCE [LARGE SCALE GENOMIC DNA]</scope>
    <source>
        <strain evidence="2 3">NPDC019377</strain>
    </source>
</reference>
<organism evidence="2 3">
    <name type="scientific">Nocardia testacea</name>
    <dbReference type="NCBI Taxonomy" id="248551"/>
    <lineage>
        <taxon>Bacteria</taxon>
        <taxon>Bacillati</taxon>
        <taxon>Actinomycetota</taxon>
        <taxon>Actinomycetes</taxon>
        <taxon>Mycobacteriales</taxon>
        <taxon>Nocardiaceae</taxon>
        <taxon>Nocardia</taxon>
    </lineage>
</organism>
<feature type="compositionally biased region" description="Low complexity" evidence="1">
    <location>
        <begin position="122"/>
        <end position="141"/>
    </location>
</feature>
<name>A0ABW7VTF0_9NOCA</name>